<feature type="region of interest" description="Disordered" evidence="1">
    <location>
        <begin position="125"/>
        <end position="168"/>
    </location>
</feature>
<accession>A0A5B0P889</accession>
<gene>
    <name evidence="2" type="ORF">PGT21_018690</name>
    <name evidence="3" type="ORF">PGTUg99_014218</name>
</gene>
<organism evidence="2 4">
    <name type="scientific">Puccinia graminis f. sp. tritici</name>
    <dbReference type="NCBI Taxonomy" id="56615"/>
    <lineage>
        <taxon>Eukaryota</taxon>
        <taxon>Fungi</taxon>
        <taxon>Dikarya</taxon>
        <taxon>Basidiomycota</taxon>
        <taxon>Pucciniomycotina</taxon>
        <taxon>Pucciniomycetes</taxon>
        <taxon>Pucciniales</taxon>
        <taxon>Pucciniaceae</taxon>
        <taxon>Puccinia</taxon>
    </lineage>
</organism>
<dbReference type="OrthoDB" id="2512192at2759"/>
<evidence type="ECO:0000313" key="5">
    <source>
        <dbReference type="Proteomes" id="UP000325313"/>
    </source>
</evidence>
<dbReference type="EMBL" id="VDEP01000173">
    <property type="protein sequence ID" value="KAA1126029.1"/>
    <property type="molecule type" value="Genomic_DNA"/>
</dbReference>
<reference evidence="4 5" key="1">
    <citation type="submission" date="2019-05" db="EMBL/GenBank/DDBJ databases">
        <title>Emergence of the Ug99 lineage of the wheat stem rust pathogen through somatic hybridization.</title>
        <authorList>
            <person name="Li F."/>
            <person name="Upadhyaya N.M."/>
            <person name="Sperschneider J."/>
            <person name="Matny O."/>
            <person name="Nguyen-Phuc H."/>
            <person name="Mago R."/>
            <person name="Raley C."/>
            <person name="Miller M.E."/>
            <person name="Silverstein K.A.T."/>
            <person name="Henningsen E."/>
            <person name="Hirsch C.D."/>
            <person name="Visser B."/>
            <person name="Pretorius Z.A."/>
            <person name="Steffenson B.J."/>
            <person name="Schwessinger B."/>
            <person name="Dodds P.N."/>
            <person name="Figueroa M."/>
        </authorList>
    </citation>
    <scope>NUCLEOTIDE SEQUENCE [LARGE SCALE GENOMIC DNA]</scope>
    <source>
        <strain evidence="2">21-0</strain>
        <strain evidence="3 5">Ug99</strain>
    </source>
</reference>
<sequence>MGIESRSLPNSTGICAHDYILEDCSAILQFLNLEFVIGVKIDCVQGGWIQVVPDDSPVDHHLSTHIQQRRILPGQIIFQFTRIRDCQSDTSQNTSIPAISCKIPKASKLASMGYGPWDLARRKNASSLPSTTRSSSFQSDLIHALKKRQRHRELQAPGNPVGVKQNAH</sequence>
<evidence type="ECO:0000313" key="3">
    <source>
        <dbReference type="EMBL" id="KAA1126029.1"/>
    </source>
</evidence>
<keyword evidence="4" id="KW-1185">Reference proteome</keyword>
<dbReference type="EMBL" id="VSWC01000066">
    <property type="protein sequence ID" value="KAA1097745.1"/>
    <property type="molecule type" value="Genomic_DNA"/>
</dbReference>
<dbReference type="Proteomes" id="UP000325313">
    <property type="component" value="Unassembled WGS sequence"/>
</dbReference>
<dbReference type="Proteomes" id="UP000324748">
    <property type="component" value="Unassembled WGS sequence"/>
</dbReference>
<protein>
    <submittedName>
        <fullName evidence="2">Uncharacterized protein</fullName>
    </submittedName>
</protein>
<comment type="caution">
    <text evidence="2">The sequence shown here is derived from an EMBL/GenBank/DDBJ whole genome shotgun (WGS) entry which is preliminary data.</text>
</comment>
<name>A0A5B0P889_PUCGR</name>
<proteinExistence type="predicted"/>
<evidence type="ECO:0000256" key="1">
    <source>
        <dbReference type="SAM" id="MobiDB-lite"/>
    </source>
</evidence>
<evidence type="ECO:0000313" key="2">
    <source>
        <dbReference type="EMBL" id="KAA1097745.1"/>
    </source>
</evidence>
<dbReference type="AlphaFoldDB" id="A0A5B0P889"/>
<evidence type="ECO:0000313" key="4">
    <source>
        <dbReference type="Proteomes" id="UP000324748"/>
    </source>
</evidence>
<feature type="compositionally biased region" description="Low complexity" evidence="1">
    <location>
        <begin position="126"/>
        <end position="139"/>
    </location>
</feature>